<proteinExistence type="predicted"/>
<dbReference type="EMBL" id="JAUIZM010000009">
    <property type="protein sequence ID" value="KAK1363943.1"/>
    <property type="molecule type" value="Genomic_DNA"/>
</dbReference>
<reference evidence="1" key="2">
    <citation type="submission" date="2023-05" db="EMBL/GenBank/DDBJ databases">
        <authorList>
            <person name="Schelkunov M.I."/>
        </authorList>
    </citation>
    <scope>NUCLEOTIDE SEQUENCE</scope>
    <source>
        <strain evidence="1">Hsosn_3</strain>
        <tissue evidence="1">Leaf</tissue>
    </source>
</reference>
<dbReference type="Proteomes" id="UP001237642">
    <property type="component" value="Unassembled WGS sequence"/>
</dbReference>
<protein>
    <submittedName>
        <fullName evidence="1">Ribulose bisphosphate carboxylase/oxygenase activase, chloroplast</fullName>
    </submittedName>
</protein>
<dbReference type="PANTHER" id="PTHR33181:SF4">
    <property type="entry name" value="OVULE PROTEIN"/>
    <property type="match status" value="1"/>
</dbReference>
<evidence type="ECO:0000313" key="1">
    <source>
        <dbReference type="EMBL" id="KAK1363943.1"/>
    </source>
</evidence>
<sequence length="116" mass="13820">MEIAKRIGGSVGRRRRRRRPIKVMELWKKMVFPVRKLCLGVVSRLKARKNGAALLKLHNDIQTCGYEDVQVMWEMLRKTESEMISRPTKRKQKPFWRIFLWHNHEGTSTFSVNKLN</sequence>
<accession>A0AAD8HCW9</accession>
<gene>
    <name evidence="1" type="ORF">POM88_039504</name>
</gene>
<organism evidence="1 2">
    <name type="scientific">Heracleum sosnowskyi</name>
    <dbReference type="NCBI Taxonomy" id="360622"/>
    <lineage>
        <taxon>Eukaryota</taxon>
        <taxon>Viridiplantae</taxon>
        <taxon>Streptophyta</taxon>
        <taxon>Embryophyta</taxon>
        <taxon>Tracheophyta</taxon>
        <taxon>Spermatophyta</taxon>
        <taxon>Magnoliopsida</taxon>
        <taxon>eudicotyledons</taxon>
        <taxon>Gunneridae</taxon>
        <taxon>Pentapetalae</taxon>
        <taxon>asterids</taxon>
        <taxon>campanulids</taxon>
        <taxon>Apiales</taxon>
        <taxon>Apiaceae</taxon>
        <taxon>Apioideae</taxon>
        <taxon>apioid superclade</taxon>
        <taxon>Tordylieae</taxon>
        <taxon>Tordyliinae</taxon>
        <taxon>Heracleum</taxon>
    </lineage>
</organism>
<dbReference type="PANTHER" id="PTHR33181">
    <property type="entry name" value="OS01G0778500 PROTEIN"/>
    <property type="match status" value="1"/>
</dbReference>
<dbReference type="AlphaFoldDB" id="A0AAD8HCW9"/>
<comment type="caution">
    <text evidence="1">The sequence shown here is derived from an EMBL/GenBank/DDBJ whole genome shotgun (WGS) entry which is preliminary data.</text>
</comment>
<evidence type="ECO:0000313" key="2">
    <source>
        <dbReference type="Proteomes" id="UP001237642"/>
    </source>
</evidence>
<reference evidence="1" key="1">
    <citation type="submission" date="2023-02" db="EMBL/GenBank/DDBJ databases">
        <title>Genome of toxic invasive species Heracleum sosnowskyi carries increased number of genes despite the absence of recent whole-genome duplications.</title>
        <authorList>
            <person name="Schelkunov M."/>
            <person name="Shtratnikova V."/>
            <person name="Makarenko M."/>
            <person name="Klepikova A."/>
            <person name="Omelchenko D."/>
            <person name="Novikova G."/>
            <person name="Obukhova E."/>
            <person name="Bogdanov V."/>
            <person name="Penin A."/>
            <person name="Logacheva M."/>
        </authorList>
    </citation>
    <scope>NUCLEOTIDE SEQUENCE</scope>
    <source>
        <strain evidence="1">Hsosn_3</strain>
        <tissue evidence="1">Leaf</tissue>
    </source>
</reference>
<name>A0AAD8HCW9_9APIA</name>
<keyword evidence="2" id="KW-1185">Reference proteome</keyword>